<name>A0AAV1T1Y5_9STRA</name>
<organism evidence="3 4">
    <name type="scientific">Peronospora matthiolae</name>
    <dbReference type="NCBI Taxonomy" id="2874970"/>
    <lineage>
        <taxon>Eukaryota</taxon>
        <taxon>Sar</taxon>
        <taxon>Stramenopiles</taxon>
        <taxon>Oomycota</taxon>
        <taxon>Peronosporomycetes</taxon>
        <taxon>Peronosporales</taxon>
        <taxon>Peronosporaceae</taxon>
        <taxon>Peronospora</taxon>
    </lineage>
</organism>
<evidence type="ECO:0000313" key="4">
    <source>
        <dbReference type="Proteomes" id="UP001162060"/>
    </source>
</evidence>
<comment type="caution">
    <text evidence="3">The sequence shown here is derived from an EMBL/GenBank/DDBJ whole genome shotgun (WGS) entry which is preliminary data.</text>
</comment>
<evidence type="ECO:0000259" key="2">
    <source>
        <dbReference type="Pfam" id="PF25597"/>
    </source>
</evidence>
<dbReference type="EMBL" id="CAKLBY020000004">
    <property type="protein sequence ID" value="CAK7894097.1"/>
    <property type="molecule type" value="Genomic_DNA"/>
</dbReference>
<dbReference type="Proteomes" id="UP001162060">
    <property type="component" value="Unassembled WGS sequence"/>
</dbReference>
<gene>
    <name evidence="3" type="ORF">PM001_LOCUS731</name>
</gene>
<proteinExistence type="predicted"/>
<dbReference type="AlphaFoldDB" id="A0AAV1T1Y5"/>
<reference evidence="3" key="1">
    <citation type="submission" date="2024-01" db="EMBL/GenBank/DDBJ databases">
        <authorList>
            <person name="Webb A."/>
        </authorList>
    </citation>
    <scope>NUCLEOTIDE SEQUENCE</scope>
    <source>
        <strain evidence="3">Pm1</strain>
    </source>
</reference>
<feature type="domain" description="Retroviral polymerase SH3-like" evidence="2">
    <location>
        <begin position="25"/>
        <end position="82"/>
    </location>
</feature>
<accession>A0AAV1T1Y5</accession>
<feature type="region of interest" description="Disordered" evidence="1">
    <location>
        <begin position="84"/>
        <end position="110"/>
    </location>
</feature>
<evidence type="ECO:0000313" key="3">
    <source>
        <dbReference type="EMBL" id="CAK7894097.1"/>
    </source>
</evidence>
<dbReference type="Pfam" id="PF25597">
    <property type="entry name" value="SH3_retrovirus"/>
    <property type="match status" value="1"/>
</dbReference>
<sequence length="115" mass="12778">MGRQSPLQMLTKSITDLSDIVVFGSPCTVHRDARNKSLGERGKQGIIIGKGDEMKGYRVYLPREKSVVVTQHVRNVETLTKEQNAQLRRVHSTVKDGENGERGGYASMNNPVLVL</sequence>
<protein>
    <recommendedName>
        <fullName evidence="2">Retroviral polymerase SH3-like domain-containing protein</fullName>
    </recommendedName>
</protein>
<dbReference type="InterPro" id="IPR057670">
    <property type="entry name" value="SH3_retrovirus"/>
</dbReference>
<evidence type="ECO:0000256" key="1">
    <source>
        <dbReference type="SAM" id="MobiDB-lite"/>
    </source>
</evidence>